<reference evidence="1 2" key="1">
    <citation type="journal article" date="2011" name="J. Bacteriol.">
        <title>Genome sequence of Microbacterium testaceum StLB037, an N-acylhomoserine lactone-degrading bacterium isolated from potato leaves.</title>
        <authorList>
            <person name="Morohoshi T."/>
            <person name="Wang W.-Z."/>
            <person name="Someya N."/>
            <person name="Ikeda T."/>
        </authorList>
    </citation>
    <scope>NUCLEOTIDE SEQUENCE [LARGE SCALE GENOMIC DNA]</scope>
    <source>
        <strain evidence="1 2">StLB037</strain>
    </source>
</reference>
<gene>
    <name evidence="1" type="ordered locus">MTES_2956</name>
</gene>
<reference key="2">
    <citation type="submission" date="2011-02" db="EMBL/GenBank/DDBJ databases">
        <title>Genome sequence of Microbacterium testaceum StLB037.</title>
        <authorList>
            <person name="Morohoshi T."/>
            <person name="Wang W.Z."/>
            <person name="Someya N."/>
            <person name="Ikeda T."/>
        </authorList>
    </citation>
    <scope>NUCLEOTIDE SEQUENCE</scope>
    <source>
        <strain>StLB037</strain>
    </source>
</reference>
<protein>
    <submittedName>
        <fullName evidence="1">Delta 1-pyrroline-5-carboxylate dehydrogenase</fullName>
    </submittedName>
</protein>
<organism evidence="1 2">
    <name type="scientific">Microbacterium testaceum (strain StLB037)</name>
    <dbReference type="NCBI Taxonomy" id="979556"/>
    <lineage>
        <taxon>Bacteria</taxon>
        <taxon>Bacillati</taxon>
        <taxon>Actinomycetota</taxon>
        <taxon>Actinomycetes</taxon>
        <taxon>Micrococcales</taxon>
        <taxon>Microbacteriaceae</taxon>
        <taxon>Microbacterium</taxon>
    </lineage>
</organism>
<proteinExistence type="predicted"/>
<dbReference type="AlphaFoldDB" id="E8NAQ3"/>
<sequence length="65" mass="6425">MGALSVMAEVAERVEAAGPFDGLRDLGCGSGTWAAGQGPGMAEVAERVEAAGSFGGLRGLSTVRS</sequence>
<name>E8NAQ3_MICTS</name>
<dbReference type="STRING" id="979556.MTES_2956"/>
<dbReference type="KEGG" id="mts:MTES_2956"/>
<dbReference type="Proteomes" id="UP000008975">
    <property type="component" value="Chromosome"/>
</dbReference>
<accession>E8NAQ3</accession>
<evidence type="ECO:0000313" key="2">
    <source>
        <dbReference type="Proteomes" id="UP000008975"/>
    </source>
</evidence>
<dbReference type="EMBL" id="AP012052">
    <property type="protein sequence ID" value="BAJ75920.1"/>
    <property type="molecule type" value="Genomic_DNA"/>
</dbReference>
<evidence type="ECO:0000313" key="1">
    <source>
        <dbReference type="EMBL" id="BAJ75920.1"/>
    </source>
</evidence>
<dbReference type="HOGENOM" id="CLU_2845016_0_0_11"/>